<dbReference type="Proteomes" id="UP001221142">
    <property type="component" value="Unassembled WGS sequence"/>
</dbReference>
<feature type="signal peptide" evidence="1">
    <location>
        <begin position="1"/>
        <end position="17"/>
    </location>
</feature>
<dbReference type="PROSITE" id="PS51257">
    <property type="entry name" value="PROKAR_LIPOPROTEIN"/>
    <property type="match status" value="1"/>
</dbReference>
<accession>A0AAD7BEA6</accession>
<evidence type="ECO:0000313" key="2">
    <source>
        <dbReference type="EMBL" id="KAJ7618525.1"/>
    </source>
</evidence>
<keyword evidence="1" id="KW-0732">Signal</keyword>
<evidence type="ECO:0000313" key="3">
    <source>
        <dbReference type="Proteomes" id="UP001221142"/>
    </source>
</evidence>
<proteinExistence type="predicted"/>
<reference evidence="2" key="1">
    <citation type="submission" date="2023-03" db="EMBL/GenBank/DDBJ databases">
        <title>Massive genome expansion in bonnet fungi (Mycena s.s.) driven by repeated elements and novel gene families across ecological guilds.</title>
        <authorList>
            <consortium name="Lawrence Berkeley National Laboratory"/>
            <person name="Harder C.B."/>
            <person name="Miyauchi S."/>
            <person name="Viragh M."/>
            <person name="Kuo A."/>
            <person name="Thoen E."/>
            <person name="Andreopoulos B."/>
            <person name="Lu D."/>
            <person name="Skrede I."/>
            <person name="Drula E."/>
            <person name="Henrissat B."/>
            <person name="Morin E."/>
            <person name="Kohler A."/>
            <person name="Barry K."/>
            <person name="LaButti K."/>
            <person name="Morin E."/>
            <person name="Salamov A."/>
            <person name="Lipzen A."/>
            <person name="Mereny Z."/>
            <person name="Hegedus B."/>
            <person name="Baldrian P."/>
            <person name="Stursova M."/>
            <person name="Weitz H."/>
            <person name="Taylor A."/>
            <person name="Grigoriev I.V."/>
            <person name="Nagy L.G."/>
            <person name="Martin F."/>
            <person name="Kauserud H."/>
        </authorList>
    </citation>
    <scope>NUCLEOTIDE SEQUENCE</scope>
    <source>
        <strain evidence="2">9284</strain>
    </source>
</reference>
<evidence type="ECO:0000256" key="1">
    <source>
        <dbReference type="SAM" id="SignalP"/>
    </source>
</evidence>
<comment type="caution">
    <text evidence="2">The sequence shown here is derived from an EMBL/GenBank/DDBJ whole genome shotgun (WGS) entry which is preliminary data.</text>
</comment>
<dbReference type="AlphaFoldDB" id="A0AAD7BEA6"/>
<dbReference type="EMBL" id="JARKIF010000019">
    <property type="protein sequence ID" value="KAJ7618525.1"/>
    <property type="molecule type" value="Genomic_DNA"/>
</dbReference>
<protein>
    <submittedName>
        <fullName evidence="2">POXA3b laccase small subunit</fullName>
    </submittedName>
</protein>
<feature type="chain" id="PRO_5042209343" evidence="1">
    <location>
        <begin position="18"/>
        <end position="183"/>
    </location>
</feature>
<sequence length="183" mass="18990">MFVARLFSLALVSVACASTLNVRQTTNTNAAIQTILDPLSITTRNVASTISTLQSNHTLSATTLATQLTALENAFKTATTKLAATATSSGSNTTDPVNNDLGDNFGDSIQLVATSLSGITAQGSVSNFASQMTTLDPITAAAVTQFNKTAPLSFNIVHILMLDAQQFLTAEGLTATRTALGFT</sequence>
<name>A0AAD7BEA6_9AGAR</name>
<gene>
    <name evidence="2" type="ORF">FB45DRAFT_1063181</name>
</gene>
<organism evidence="2 3">
    <name type="scientific">Roridomyces roridus</name>
    <dbReference type="NCBI Taxonomy" id="1738132"/>
    <lineage>
        <taxon>Eukaryota</taxon>
        <taxon>Fungi</taxon>
        <taxon>Dikarya</taxon>
        <taxon>Basidiomycota</taxon>
        <taxon>Agaricomycotina</taxon>
        <taxon>Agaricomycetes</taxon>
        <taxon>Agaricomycetidae</taxon>
        <taxon>Agaricales</taxon>
        <taxon>Marasmiineae</taxon>
        <taxon>Mycenaceae</taxon>
        <taxon>Roridomyces</taxon>
    </lineage>
</organism>
<keyword evidence="3" id="KW-1185">Reference proteome</keyword>